<feature type="domain" description="DUF7580" evidence="1">
    <location>
        <begin position="176"/>
        <end position="541"/>
    </location>
</feature>
<dbReference type="EMBL" id="JAPUFD010000011">
    <property type="protein sequence ID" value="MDI1490034.1"/>
    <property type="molecule type" value="Genomic_DNA"/>
</dbReference>
<accession>A0AA43TW20</accession>
<dbReference type="PANTHER" id="PTHR35186:SF4">
    <property type="entry name" value="PRION-INHIBITION AND PROPAGATION HELO DOMAIN-CONTAINING PROTEIN"/>
    <property type="match status" value="1"/>
</dbReference>
<organism evidence="2 3">
    <name type="scientific">Ramalina farinacea</name>
    <dbReference type="NCBI Taxonomy" id="258253"/>
    <lineage>
        <taxon>Eukaryota</taxon>
        <taxon>Fungi</taxon>
        <taxon>Dikarya</taxon>
        <taxon>Ascomycota</taxon>
        <taxon>Pezizomycotina</taxon>
        <taxon>Lecanoromycetes</taxon>
        <taxon>OSLEUM clade</taxon>
        <taxon>Lecanoromycetidae</taxon>
        <taxon>Lecanorales</taxon>
        <taxon>Lecanorineae</taxon>
        <taxon>Ramalinaceae</taxon>
        <taxon>Ramalina</taxon>
    </lineage>
</organism>
<dbReference type="PANTHER" id="PTHR35186">
    <property type="entry name" value="ANK_REP_REGION DOMAIN-CONTAINING PROTEIN"/>
    <property type="match status" value="1"/>
</dbReference>
<keyword evidence="3" id="KW-1185">Reference proteome</keyword>
<reference evidence="2" key="1">
    <citation type="journal article" date="2023" name="Genome Biol. Evol.">
        <title>First Whole Genome Sequence and Flow Cytometry Genome Size Data for the Lichen-Forming Fungus Ramalina farinacea (Ascomycota).</title>
        <authorList>
            <person name="Llewellyn T."/>
            <person name="Mian S."/>
            <person name="Hill R."/>
            <person name="Leitch I.J."/>
            <person name="Gaya E."/>
        </authorList>
    </citation>
    <scope>NUCLEOTIDE SEQUENCE</scope>
    <source>
        <strain evidence="2">LIQ254RAFAR</strain>
    </source>
</reference>
<gene>
    <name evidence="2" type="ORF">OHK93_001233</name>
</gene>
<evidence type="ECO:0000313" key="2">
    <source>
        <dbReference type="EMBL" id="MDI1490034.1"/>
    </source>
</evidence>
<dbReference type="Pfam" id="PF24476">
    <property type="entry name" value="DUF7580"/>
    <property type="match status" value="1"/>
</dbReference>
<dbReference type="Proteomes" id="UP001161017">
    <property type="component" value="Unassembled WGS sequence"/>
</dbReference>
<dbReference type="AlphaFoldDB" id="A0AA43TW20"/>
<sequence length="549" mass="63030">MRNMWEYEAVTDHLVTIFALDQAIFRHSCQELLMPILSDTQAAELLDGASPQWEDKDLDRRLQKRLGADYQAYTRSVRMLTRKMKLLIRKLGLDEKTMLPPWISNSKSLEKTMRQHFFRHNWQKIKIGFDTPALTNLVEDMRKTINQIDRFTTSSTSFAPKRIAIEQRRNMGSWLQIRDDARRLYESLSMKSRWSCDCPHPHRASLRLDARRGEEAHDHTDTRFGVLFSFDSAFDTDAASSSPWAWRSLEIHTKQQCLTQTRLKPEARPKSTKHVSFVDPKVLNSPLTQASNGARANTPSSIAEVDALCKTLSKPPQGTECLGYLDDTGFQHHMYHEPSSMSDQTAKEIICFHDLLKRRQGQTGLGTKEKYRLALIIASAVLQLHATPWLRERWCLDDIHFLSNRDNSTFITTPYVSKTVALPEDSRQYQNATDEPETQAFNCIANEMMFALGVALIEISYGVPIIQLKKPIDIEIEGLTNFFIATRIVNQNEIKSRDHDKYAEVVLRCVKGQLSTLHTPLSLEETKVQQSFYDDVILPLQEINDSLNA</sequence>
<evidence type="ECO:0000313" key="3">
    <source>
        <dbReference type="Proteomes" id="UP001161017"/>
    </source>
</evidence>
<dbReference type="InterPro" id="IPR056002">
    <property type="entry name" value="DUF7580"/>
</dbReference>
<name>A0AA43TW20_9LECA</name>
<comment type="caution">
    <text evidence="2">The sequence shown here is derived from an EMBL/GenBank/DDBJ whole genome shotgun (WGS) entry which is preliminary data.</text>
</comment>
<evidence type="ECO:0000259" key="1">
    <source>
        <dbReference type="Pfam" id="PF24476"/>
    </source>
</evidence>
<protein>
    <recommendedName>
        <fullName evidence="1">DUF7580 domain-containing protein</fullName>
    </recommendedName>
</protein>
<proteinExistence type="predicted"/>